<keyword evidence="2" id="KW-1185">Reference proteome</keyword>
<proteinExistence type="predicted"/>
<name>A0AAV8YPK8_9CUCU</name>
<dbReference type="AlphaFoldDB" id="A0AAV8YPK8"/>
<accession>A0AAV8YPK8</accession>
<dbReference type="PANTHER" id="PTHR48190:SF2">
    <property type="entry name" value="PROGRAMMED CELL DEATH PROTEIN 7"/>
    <property type="match status" value="1"/>
</dbReference>
<protein>
    <submittedName>
        <fullName evidence="1">Uncharacterized protein</fullName>
    </submittedName>
</protein>
<dbReference type="PANTHER" id="PTHR48190">
    <property type="entry name" value="PROGRAMMED CELL DEATH PROTEIN 7"/>
    <property type="match status" value="1"/>
</dbReference>
<dbReference type="Proteomes" id="UP001162162">
    <property type="component" value="Unassembled WGS sequence"/>
</dbReference>
<reference evidence="1" key="1">
    <citation type="journal article" date="2023" name="Insect Mol. Biol.">
        <title>Genome sequencing provides insights into the evolution of gene families encoding plant cell wall-degrading enzymes in longhorned beetles.</title>
        <authorList>
            <person name="Shin N.R."/>
            <person name="Okamura Y."/>
            <person name="Kirsch R."/>
            <person name="Pauchet Y."/>
        </authorList>
    </citation>
    <scope>NUCLEOTIDE SEQUENCE</scope>
    <source>
        <strain evidence="1">AMC_N1</strain>
    </source>
</reference>
<dbReference type="GO" id="GO:0005689">
    <property type="term" value="C:U12-type spliceosomal complex"/>
    <property type="evidence" value="ECO:0007669"/>
    <property type="project" value="TreeGrafter"/>
</dbReference>
<comment type="caution">
    <text evidence="1">The sequence shown here is derived from an EMBL/GenBank/DDBJ whole genome shotgun (WGS) entry which is preliminary data.</text>
</comment>
<evidence type="ECO:0000313" key="1">
    <source>
        <dbReference type="EMBL" id="KAJ8952874.1"/>
    </source>
</evidence>
<dbReference type="Pfam" id="PF16021">
    <property type="entry name" value="PDCD7"/>
    <property type="match status" value="1"/>
</dbReference>
<sequence length="203" mass="24167">MNFFKYQNFNYSNRTVNIEVPLITDPRTNVLQTLYSQSNDELWIESWLQQNCVYRSIPKVKVNKNNTLSISEAQQLLRECLILQESLTATQQDLQNNVETMSTTEWKQKTIEIGVIKDQFTKLISKFDNGEAIFTLKRAVDKRKKKRANQRKRKTFWQQKLKEKYENRNKAHKSIDQWLMSMKEEAEKAKTEKLGYIFSADRK</sequence>
<dbReference type="InterPro" id="IPR052831">
    <property type="entry name" value="Apoptosis_promoter"/>
</dbReference>
<organism evidence="1 2">
    <name type="scientific">Aromia moschata</name>
    <dbReference type="NCBI Taxonomy" id="1265417"/>
    <lineage>
        <taxon>Eukaryota</taxon>
        <taxon>Metazoa</taxon>
        <taxon>Ecdysozoa</taxon>
        <taxon>Arthropoda</taxon>
        <taxon>Hexapoda</taxon>
        <taxon>Insecta</taxon>
        <taxon>Pterygota</taxon>
        <taxon>Neoptera</taxon>
        <taxon>Endopterygota</taxon>
        <taxon>Coleoptera</taxon>
        <taxon>Polyphaga</taxon>
        <taxon>Cucujiformia</taxon>
        <taxon>Chrysomeloidea</taxon>
        <taxon>Cerambycidae</taxon>
        <taxon>Cerambycinae</taxon>
        <taxon>Callichromatini</taxon>
        <taxon>Aromia</taxon>
    </lineage>
</organism>
<gene>
    <name evidence="1" type="ORF">NQ318_006490</name>
</gene>
<dbReference type="InterPro" id="IPR031974">
    <property type="entry name" value="PDCD7"/>
</dbReference>
<dbReference type="EMBL" id="JAPWTK010000063">
    <property type="protein sequence ID" value="KAJ8952874.1"/>
    <property type="molecule type" value="Genomic_DNA"/>
</dbReference>
<evidence type="ECO:0000313" key="2">
    <source>
        <dbReference type="Proteomes" id="UP001162162"/>
    </source>
</evidence>